<organism evidence="1 2">
    <name type="scientific">Trifolium medium</name>
    <dbReference type="NCBI Taxonomy" id="97028"/>
    <lineage>
        <taxon>Eukaryota</taxon>
        <taxon>Viridiplantae</taxon>
        <taxon>Streptophyta</taxon>
        <taxon>Embryophyta</taxon>
        <taxon>Tracheophyta</taxon>
        <taxon>Spermatophyta</taxon>
        <taxon>Magnoliopsida</taxon>
        <taxon>eudicotyledons</taxon>
        <taxon>Gunneridae</taxon>
        <taxon>Pentapetalae</taxon>
        <taxon>rosids</taxon>
        <taxon>fabids</taxon>
        <taxon>Fabales</taxon>
        <taxon>Fabaceae</taxon>
        <taxon>Papilionoideae</taxon>
        <taxon>50 kb inversion clade</taxon>
        <taxon>NPAAA clade</taxon>
        <taxon>Hologalegina</taxon>
        <taxon>IRL clade</taxon>
        <taxon>Trifolieae</taxon>
        <taxon>Trifolium</taxon>
    </lineage>
</organism>
<sequence>MWLKINMMVVWSIEVLNVMEEADPGDVPLDQAITQ</sequence>
<evidence type="ECO:0000313" key="2">
    <source>
        <dbReference type="Proteomes" id="UP000265520"/>
    </source>
</evidence>
<dbReference type="AlphaFoldDB" id="A0A392V9G4"/>
<dbReference type="Proteomes" id="UP000265520">
    <property type="component" value="Unassembled WGS sequence"/>
</dbReference>
<dbReference type="EMBL" id="LXQA011058469">
    <property type="protein sequence ID" value="MCI83080.1"/>
    <property type="molecule type" value="Genomic_DNA"/>
</dbReference>
<reference evidence="1 2" key="1">
    <citation type="journal article" date="2018" name="Front. Plant Sci.">
        <title>Red Clover (Trifolium pratense) and Zigzag Clover (T. medium) - A Picture of Genomic Similarities and Differences.</title>
        <authorList>
            <person name="Dluhosova J."/>
            <person name="Istvanek J."/>
            <person name="Nedelnik J."/>
            <person name="Repkova J."/>
        </authorList>
    </citation>
    <scope>NUCLEOTIDE SEQUENCE [LARGE SCALE GENOMIC DNA]</scope>
    <source>
        <strain evidence="2">cv. 10/8</strain>
        <tissue evidence="1">Leaf</tissue>
    </source>
</reference>
<name>A0A392V9G4_9FABA</name>
<accession>A0A392V9G4</accession>
<evidence type="ECO:0000313" key="1">
    <source>
        <dbReference type="EMBL" id="MCI83080.1"/>
    </source>
</evidence>
<comment type="caution">
    <text evidence="1">The sequence shown here is derived from an EMBL/GenBank/DDBJ whole genome shotgun (WGS) entry which is preliminary data.</text>
</comment>
<proteinExistence type="predicted"/>
<feature type="non-terminal residue" evidence="1">
    <location>
        <position position="35"/>
    </location>
</feature>
<protein>
    <submittedName>
        <fullName evidence="1">Uncharacterized protein</fullName>
    </submittedName>
</protein>
<keyword evidence="2" id="KW-1185">Reference proteome</keyword>